<proteinExistence type="predicted"/>
<dbReference type="AlphaFoldDB" id="N0E0T0"/>
<evidence type="ECO:0000313" key="1">
    <source>
        <dbReference type="EMBL" id="CCH69285.1"/>
    </source>
</evidence>
<dbReference type="Proteomes" id="UP000013167">
    <property type="component" value="Unassembled WGS sequence"/>
</dbReference>
<dbReference type="OrthoDB" id="4867336at2"/>
<dbReference type="EMBL" id="CAIZ01000048">
    <property type="protein sequence ID" value="CCH69285.1"/>
    <property type="molecule type" value="Genomic_DNA"/>
</dbReference>
<gene>
    <name evidence="1" type="ORF">BN10_1410007</name>
</gene>
<name>N0E0T0_9MICO</name>
<dbReference type="RefSeq" id="WP_010851950.1">
    <property type="nucleotide sequence ID" value="NZ_HF570956.1"/>
</dbReference>
<sequence>MTYSDATYDWVKVAALIDDACASLCDSREHDDPLVHRIWRLGSEALLMTPMPHVDLRDAYKVLPQAVGDPRDLLLRGEELTRAHPIEEFPPGASAVLVELIDVIRDHFGGL</sequence>
<protein>
    <submittedName>
        <fullName evidence="1">Uncharacterized protein</fullName>
    </submittedName>
</protein>
<organism evidence="1 2">
    <name type="scientific">Phycicoccus elongatus Lp2</name>
    <dbReference type="NCBI Taxonomy" id="1193181"/>
    <lineage>
        <taxon>Bacteria</taxon>
        <taxon>Bacillati</taxon>
        <taxon>Actinomycetota</taxon>
        <taxon>Actinomycetes</taxon>
        <taxon>Micrococcales</taxon>
        <taxon>Intrasporangiaceae</taxon>
        <taxon>Phycicoccus</taxon>
    </lineage>
</organism>
<accession>N0E0T0</accession>
<reference evidence="1 2" key="1">
    <citation type="journal article" date="2013" name="ISME J.">
        <title>A metabolic model for members of the genus Tetrasphaera involved in enhanced biological phosphorus removal.</title>
        <authorList>
            <person name="Kristiansen R."/>
            <person name="Nguyen H.T.T."/>
            <person name="Saunders A.M."/>
            <person name="Nielsen J.L."/>
            <person name="Wimmer R."/>
            <person name="Le V.Q."/>
            <person name="McIlroy S.J."/>
            <person name="Petrovski S."/>
            <person name="Seviour R.J."/>
            <person name="Calteau A."/>
            <person name="Nielsen K.L."/>
            <person name="Nielsen P.H."/>
        </authorList>
    </citation>
    <scope>NUCLEOTIDE SEQUENCE [LARGE SCALE GENOMIC DNA]</scope>
    <source>
        <strain evidence="1 2">Lp2</strain>
    </source>
</reference>
<comment type="caution">
    <text evidence="1">The sequence shown here is derived from an EMBL/GenBank/DDBJ whole genome shotgun (WGS) entry which is preliminary data.</text>
</comment>
<keyword evidence="2" id="KW-1185">Reference proteome</keyword>
<dbReference type="HOGENOM" id="CLU_2157154_0_0_11"/>
<evidence type="ECO:0000313" key="2">
    <source>
        <dbReference type="Proteomes" id="UP000013167"/>
    </source>
</evidence>